<dbReference type="RefSeq" id="WP_187302003.1">
    <property type="nucleotide sequence ID" value="NZ_CBCTQH010000003.1"/>
</dbReference>
<protein>
    <submittedName>
        <fullName evidence="3">YibE/F family protein</fullName>
    </submittedName>
</protein>
<feature type="transmembrane region" description="Helical" evidence="1">
    <location>
        <begin position="333"/>
        <end position="358"/>
    </location>
</feature>
<feature type="transmembrane region" description="Helical" evidence="1">
    <location>
        <begin position="167"/>
        <end position="186"/>
    </location>
</feature>
<comment type="caution">
    <text evidence="3">The sequence shown here is derived from an EMBL/GenBank/DDBJ whole genome shotgun (WGS) entry which is preliminary data.</text>
</comment>
<keyword evidence="1" id="KW-0472">Membrane</keyword>
<dbReference type="Pfam" id="PF07907">
    <property type="entry name" value="YibE_F"/>
    <property type="match status" value="1"/>
</dbReference>
<dbReference type="PANTHER" id="PTHR41771">
    <property type="entry name" value="MEMBRANE PROTEIN-RELATED"/>
    <property type="match status" value="1"/>
</dbReference>
<evidence type="ECO:0000313" key="3">
    <source>
        <dbReference type="EMBL" id="MBC6678828.1"/>
    </source>
</evidence>
<evidence type="ECO:0000256" key="2">
    <source>
        <dbReference type="SAM" id="SignalP"/>
    </source>
</evidence>
<dbReference type="InterPro" id="IPR012507">
    <property type="entry name" value="YibE_F"/>
</dbReference>
<evidence type="ECO:0000313" key="4">
    <source>
        <dbReference type="Proteomes" id="UP000602647"/>
    </source>
</evidence>
<sequence length="367" mass="39791">MRRKRILIQSAAVALCSILLFLCVYNNCESYDTPIAKVTEVSEKASGSGSVDQSLTGVVKNGDFRGQTIHLENTYEESLVYDDRYSEGDFLFVTIHSADENTDDSAVLTGSVTGVKRDYYVALTLIVLLALLVLAGGKQGIFTILGLTVNISLFCVLLMLYGAGPNVLALSIVLVILFSCIVLILINGANRRTWISLCATLGAVAFVGLLSAAVIWLGPEISYEFMEYLPEPYTRSDANLLFLSEILIGGLGVIMDIAVTITACSAELIRKDPHISRKALLHSCRQVADDITGTMINVVFFTNIASCIPVFILSMKNEISFFTVIKYNAFFEIARFLTGSIGIIITIPLAIFAASAFLRKGGAVKCS</sequence>
<evidence type="ECO:0000256" key="1">
    <source>
        <dbReference type="SAM" id="Phobius"/>
    </source>
</evidence>
<accession>A0A923NGY6</accession>
<keyword evidence="1" id="KW-1133">Transmembrane helix</keyword>
<feature type="signal peptide" evidence="2">
    <location>
        <begin position="1"/>
        <end position="26"/>
    </location>
</feature>
<proteinExistence type="predicted"/>
<keyword evidence="4" id="KW-1185">Reference proteome</keyword>
<dbReference type="PANTHER" id="PTHR41771:SF1">
    <property type="entry name" value="MEMBRANE PROTEIN"/>
    <property type="match status" value="1"/>
</dbReference>
<feature type="transmembrane region" description="Helical" evidence="1">
    <location>
        <begin position="119"/>
        <end position="135"/>
    </location>
</feature>
<dbReference type="AlphaFoldDB" id="A0A923NGY6"/>
<reference evidence="3" key="1">
    <citation type="submission" date="2020-08" db="EMBL/GenBank/DDBJ databases">
        <title>Genome public.</title>
        <authorList>
            <person name="Liu C."/>
            <person name="Sun Q."/>
        </authorList>
    </citation>
    <scope>NUCLEOTIDE SEQUENCE</scope>
    <source>
        <strain evidence="3">BX12</strain>
    </source>
</reference>
<organism evidence="3 4">
    <name type="scientific">Zhenpiania hominis</name>
    <dbReference type="NCBI Taxonomy" id="2763644"/>
    <lineage>
        <taxon>Bacteria</taxon>
        <taxon>Bacillati</taxon>
        <taxon>Bacillota</taxon>
        <taxon>Clostridia</taxon>
        <taxon>Peptostreptococcales</taxon>
        <taxon>Anaerovoracaceae</taxon>
        <taxon>Zhenpiania</taxon>
    </lineage>
</organism>
<feature type="chain" id="PRO_5038628165" evidence="2">
    <location>
        <begin position="27"/>
        <end position="367"/>
    </location>
</feature>
<gene>
    <name evidence="3" type="ORF">H9L42_03180</name>
</gene>
<dbReference type="Proteomes" id="UP000602647">
    <property type="component" value="Unassembled WGS sequence"/>
</dbReference>
<dbReference type="EMBL" id="JACRYT010000002">
    <property type="protein sequence ID" value="MBC6678828.1"/>
    <property type="molecule type" value="Genomic_DNA"/>
</dbReference>
<name>A0A923NGY6_9FIRM</name>
<feature type="transmembrane region" description="Helical" evidence="1">
    <location>
        <begin position="238"/>
        <end position="269"/>
    </location>
</feature>
<feature type="transmembrane region" description="Helical" evidence="1">
    <location>
        <begin position="193"/>
        <end position="218"/>
    </location>
</feature>
<keyword evidence="2" id="KW-0732">Signal</keyword>
<feature type="transmembrane region" description="Helical" evidence="1">
    <location>
        <begin position="290"/>
        <end position="313"/>
    </location>
</feature>
<feature type="transmembrane region" description="Helical" evidence="1">
    <location>
        <begin position="142"/>
        <end position="161"/>
    </location>
</feature>
<keyword evidence="1" id="KW-0812">Transmembrane</keyword>